<feature type="transmembrane region" description="Helical" evidence="1">
    <location>
        <begin position="65"/>
        <end position="82"/>
    </location>
</feature>
<proteinExistence type="predicted"/>
<feature type="transmembrane region" description="Helical" evidence="1">
    <location>
        <begin position="9"/>
        <end position="29"/>
    </location>
</feature>
<evidence type="ECO:0008006" key="4">
    <source>
        <dbReference type="Google" id="ProtNLM"/>
    </source>
</evidence>
<organism evidence="2 3">
    <name type="scientific">Flavobacterium columnare</name>
    <dbReference type="NCBI Taxonomy" id="996"/>
    <lineage>
        <taxon>Bacteria</taxon>
        <taxon>Pseudomonadati</taxon>
        <taxon>Bacteroidota</taxon>
        <taxon>Flavobacteriia</taxon>
        <taxon>Flavobacteriales</taxon>
        <taxon>Flavobacteriaceae</taxon>
        <taxon>Flavobacterium</taxon>
    </lineage>
</organism>
<dbReference type="Proteomes" id="UP000198034">
    <property type="component" value="Unassembled WGS sequence"/>
</dbReference>
<feature type="transmembrane region" description="Helical" evidence="1">
    <location>
        <begin position="102"/>
        <end position="125"/>
    </location>
</feature>
<feature type="transmembrane region" description="Helical" evidence="1">
    <location>
        <begin position="225"/>
        <end position="243"/>
    </location>
</feature>
<dbReference type="EMBL" id="MTCY01000023">
    <property type="protein sequence ID" value="OWP76758.1"/>
    <property type="molecule type" value="Genomic_DNA"/>
</dbReference>
<name>A0A246GA68_9FLAO</name>
<reference evidence="2 3" key="1">
    <citation type="journal article" date="2017" name="Infect. Genet. Evol.">
        <title>Comparative genome analysis of fish pathogen Flavobacterium columnare reveals extensive sequence diversity within the species.</title>
        <authorList>
            <person name="Kayansamruaj P."/>
            <person name="Dong H.T."/>
            <person name="Hirono I."/>
            <person name="Kondo H."/>
            <person name="Senapin S."/>
            <person name="Rodkhum C."/>
        </authorList>
    </citation>
    <scope>NUCLEOTIDE SEQUENCE [LARGE SCALE GENOMIC DNA]</scope>
    <source>
        <strain evidence="2 3">1214</strain>
    </source>
</reference>
<evidence type="ECO:0000313" key="2">
    <source>
        <dbReference type="EMBL" id="OWP76758.1"/>
    </source>
</evidence>
<feature type="transmembrane region" description="Helical" evidence="1">
    <location>
        <begin position="164"/>
        <end position="186"/>
    </location>
</feature>
<feature type="transmembrane region" description="Helical" evidence="1">
    <location>
        <begin position="193"/>
        <end position="210"/>
    </location>
</feature>
<keyword evidence="1" id="KW-0472">Membrane</keyword>
<dbReference type="AlphaFoldDB" id="A0A246GA68"/>
<comment type="caution">
    <text evidence="2">The sequence shown here is derived from an EMBL/GenBank/DDBJ whole genome shotgun (WGS) entry which is preliminary data.</text>
</comment>
<feature type="transmembrane region" description="Helical" evidence="1">
    <location>
        <begin position="35"/>
        <end position="53"/>
    </location>
</feature>
<accession>A0A246GA68</accession>
<evidence type="ECO:0000313" key="3">
    <source>
        <dbReference type="Proteomes" id="UP000198034"/>
    </source>
</evidence>
<evidence type="ECO:0000256" key="1">
    <source>
        <dbReference type="SAM" id="Phobius"/>
    </source>
</evidence>
<sequence>MNEILLKTLLYTCIPLTTFVIGGFIATYFKPNATFRSIILHFAAGVVFSVVAIELLPDIIKRHQPLYVTIGFLIGTVLMLYIKDFTEKDENKHKTTKVIPKIPISFLVAIGVDILIDGFLLGIGFTSGVKAGLLLTIALALEMFSMGMAVASELTNESITKKRSLFHIIALSSLFLISATLGGTLLQNLSNNWMEVVLSFGLSALLFLVTEELLVEAHNETDKPMYTATFFIGFLIFLILGMTI</sequence>
<keyword evidence="1" id="KW-1133">Transmembrane helix</keyword>
<gene>
    <name evidence="2" type="ORF">BWK62_08990</name>
</gene>
<keyword evidence="1" id="KW-0812">Transmembrane</keyword>
<feature type="transmembrane region" description="Helical" evidence="1">
    <location>
        <begin position="132"/>
        <end position="152"/>
    </location>
</feature>
<protein>
    <recommendedName>
        <fullName evidence="4">Transporter</fullName>
    </recommendedName>
</protein>